<dbReference type="Gene3D" id="2.10.109.10">
    <property type="entry name" value="Umud Fragment, subunit A"/>
    <property type="match status" value="1"/>
</dbReference>
<evidence type="ECO:0000256" key="8">
    <source>
        <dbReference type="RuleBase" id="RU362042"/>
    </source>
</evidence>
<evidence type="ECO:0000313" key="11">
    <source>
        <dbReference type="Proteomes" id="UP000247978"/>
    </source>
</evidence>
<dbReference type="SUPFAM" id="SSF51306">
    <property type="entry name" value="LexA/Signal peptidase"/>
    <property type="match status" value="1"/>
</dbReference>
<dbReference type="Proteomes" id="UP000247978">
    <property type="component" value="Unassembled WGS sequence"/>
</dbReference>
<gene>
    <name evidence="10" type="ORF">DFR56_10243</name>
</gene>
<dbReference type="GO" id="GO:0004252">
    <property type="term" value="F:serine-type endopeptidase activity"/>
    <property type="evidence" value="ECO:0007669"/>
    <property type="project" value="InterPro"/>
</dbReference>
<evidence type="ECO:0000259" key="9">
    <source>
        <dbReference type="Pfam" id="PF10502"/>
    </source>
</evidence>
<dbReference type="RefSeq" id="WP_110394008.1">
    <property type="nucleotide sequence ID" value="NZ_JADIJL010000013.1"/>
</dbReference>
<dbReference type="EC" id="3.4.21.89" evidence="4 8"/>
<keyword evidence="11" id="KW-1185">Reference proteome</keyword>
<comment type="subcellular location">
    <subcellularLocation>
        <location evidence="2">Cell membrane</location>
        <topology evidence="2">Single-pass type II membrane protein</topology>
    </subcellularLocation>
    <subcellularLocation>
        <location evidence="8">Membrane</location>
        <topology evidence="8">Single-pass type II membrane protein</topology>
    </subcellularLocation>
</comment>
<evidence type="ECO:0000256" key="5">
    <source>
        <dbReference type="ARBA" id="ARBA00022670"/>
    </source>
</evidence>
<dbReference type="PRINTS" id="PR00727">
    <property type="entry name" value="LEADERPTASE"/>
</dbReference>
<dbReference type="AlphaFoldDB" id="A0A2V3W4P6"/>
<dbReference type="GO" id="GO:0009003">
    <property type="term" value="F:signal peptidase activity"/>
    <property type="evidence" value="ECO:0007669"/>
    <property type="project" value="UniProtKB-EC"/>
</dbReference>
<reference evidence="10 11" key="1">
    <citation type="submission" date="2018-05" db="EMBL/GenBank/DDBJ databases">
        <title>Genomic Encyclopedia of Type Strains, Phase IV (KMG-IV): sequencing the most valuable type-strain genomes for metagenomic binning, comparative biology and taxonomic classification.</title>
        <authorList>
            <person name="Goeker M."/>
        </authorList>
    </citation>
    <scope>NUCLEOTIDE SEQUENCE [LARGE SCALE GENOMIC DNA]</scope>
    <source>
        <strain evidence="10 11">DSM 28556</strain>
    </source>
</reference>
<protein>
    <recommendedName>
        <fullName evidence="4 8">Signal peptidase I</fullName>
        <ecNumber evidence="4 8">3.4.21.89</ecNumber>
    </recommendedName>
</protein>
<dbReference type="OrthoDB" id="9802919at2"/>
<feature type="domain" description="Peptidase S26" evidence="9">
    <location>
        <begin position="10"/>
        <end position="165"/>
    </location>
</feature>
<keyword evidence="6 8" id="KW-0378">Hydrolase</keyword>
<evidence type="ECO:0000256" key="1">
    <source>
        <dbReference type="ARBA" id="ARBA00000677"/>
    </source>
</evidence>
<dbReference type="GO" id="GO:0005886">
    <property type="term" value="C:plasma membrane"/>
    <property type="evidence" value="ECO:0007669"/>
    <property type="project" value="UniProtKB-SubCell"/>
</dbReference>
<dbReference type="InterPro" id="IPR036286">
    <property type="entry name" value="LexA/Signal_pep-like_sf"/>
</dbReference>
<dbReference type="InterPro" id="IPR019758">
    <property type="entry name" value="Pept_S26A_signal_pept_1_CS"/>
</dbReference>
<evidence type="ECO:0000256" key="2">
    <source>
        <dbReference type="ARBA" id="ARBA00004401"/>
    </source>
</evidence>
<evidence type="ECO:0000256" key="6">
    <source>
        <dbReference type="ARBA" id="ARBA00022801"/>
    </source>
</evidence>
<dbReference type="InterPro" id="IPR019756">
    <property type="entry name" value="Pept_S26A_signal_pept_1_Ser-AS"/>
</dbReference>
<organism evidence="10 11">
    <name type="scientific">Pseudogracilibacillus auburnensis</name>
    <dbReference type="NCBI Taxonomy" id="1494959"/>
    <lineage>
        <taxon>Bacteria</taxon>
        <taxon>Bacillati</taxon>
        <taxon>Bacillota</taxon>
        <taxon>Bacilli</taxon>
        <taxon>Bacillales</taxon>
        <taxon>Bacillaceae</taxon>
        <taxon>Pseudogracilibacillus</taxon>
    </lineage>
</organism>
<evidence type="ECO:0000256" key="3">
    <source>
        <dbReference type="ARBA" id="ARBA00009370"/>
    </source>
</evidence>
<dbReference type="GO" id="GO:0006465">
    <property type="term" value="P:signal peptide processing"/>
    <property type="evidence" value="ECO:0007669"/>
    <property type="project" value="InterPro"/>
</dbReference>
<comment type="caution">
    <text evidence="10">The sequence shown here is derived from an EMBL/GenBank/DDBJ whole genome shotgun (WGS) entry which is preliminary data.</text>
</comment>
<evidence type="ECO:0000256" key="4">
    <source>
        <dbReference type="ARBA" id="ARBA00013208"/>
    </source>
</evidence>
<comment type="catalytic activity">
    <reaction evidence="1 8">
        <text>Cleavage of hydrophobic, N-terminal signal or leader sequences from secreted and periplasmic proteins.</text>
        <dbReference type="EC" id="3.4.21.89"/>
    </reaction>
</comment>
<dbReference type="Pfam" id="PF10502">
    <property type="entry name" value="Peptidase_S26"/>
    <property type="match status" value="1"/>
</dbReference>
<proteinExistence type="inferred from homology"/>
<evidence type="ECO:0000313" key="10">
    <source>
        <dbReference type="EMBL" id="PXW89267.1"/>
    </source>
</evidence>
<dbReference type="InterPro" id="IPR000223">
    <property type="entry name" value="Pept_S26A_signal_pept_1"/>
</dbReference>
<dbReference type="EMBL" id="QJJQ01000002">
    <property type="protein sequence ID" value="PXW89267.1"/>
    <property type="molecule type" value="Genomic_DNA"/>
</dbReference>
<dbReference type="PROSITE" id="PS00761">
    <property type="entry name" value="SPASE_I_3"/>
    <property type="match status" value="1"/>
</dbReference>
<dbReference type="PROSITE" id="PS00501">
    <property type="entry name" value="SPASE_I_1"/>
    <property type="match status" value="1"/>
</dbReference>
<feature type="active site" evidence="7">
    <location>
        <position position="81"/>
    </location>
</feature>
<name>A0A2V3W4P6_9BACI</name>
<dbReference type="NCBIfam" id="TIGR02227">
    <property type="entry name" value="sigpep_I_bact"/>
    <property type="match status" value="1"/>
</dbReference>
<dbReference type="PANTHER" id="PTHR43390">
    <property type="entry name" value="SIGNAL PEPTIDASE I"/>
    <property type="match status" value="1"/>
</dbReference>
<keyword evidence="5 8" id="KW-0645">Protease</keyword>
<dbReference type="InterPro" id="IPR019533">
    <property type="entry name" value="Peptidase_S26"/>
</dbReference>
<sequence>MAESKKQNEWLEWGKAIIIAVLLAFILKTFVFATSIVEGESMYPALEDGERIIFNKLVYIISQPERGDIIIIQHPEKNYVKRIIGLPNETIEMKDHVLFIDGEKQETSFVDEYHAKLTGNFGPIQIPDDSYFVMGDNRAISKDSRNGLGFISRADIIGRSEFIIYPFTEWEITR</sequence>
<feature type="active site" evidence="7">
    <location>
        <position position="41"/>
    </location>
</feature>
<dbReference type="CDD" id="cd06530">
    <property type="entry name" value="S26_SPase_I"/>
    <property type="match status" value="1"/>
</dbReference>
<comment type="similarity">
    <text evidence="3 8">Belongs to the peptidase S26 family.</text>
</comment>
<evidence type="ECO:0000256" key="7">
    <source>
        <dbReference type="PIRSR" id="PIRSR600223-1"/>
    </source>
</evidence>
<dbReference type="PANTHER" id="PTHR43390:SF1">
    <property type="entry name" value="CHLOROPLAST PROCESSING PEPTIDASE"/>
    <property type="match status" value="1"/>
</dbReference>
<accession>A0A2V3W4P6</accession>